<dbReference type="GO" id="GO:0030036">
    <property type="term" value="P:actin cytoskeleton organization"/>
    <property type="evidence" value="ECO:0007669"/>
    <property type="project" value="TreeGrafter"/>
</dbReference>
<gene>
    <name evidence="7" type="ORF">R5R35_002334</name>
</gene>
<dbReference type="GO" id="GO:0005634">
    <property type="term" value="C:nucleus"/>
    <property type="evidence" value="ECO:0007669"/>
    <property type="project" value="TreeGrafter"/>
</dbReference>
<evidence type="ECO:0000256" key="4">
    <source>
        <dbReference type="ARBA" id="ARBA00022777"/>
    </source>
</evidence>
<proteinExistence type="predicted"/>
<dbReference type="Proteomes" id="UP001378592">
    <property type="component" value="Unassembled WGS sequence"/>
</dbReference>
<feature type="compositionally biased region" description="Polar residues" evidence="6">
    <location>
        <begin position="287"/>
        <end position="298"/>
    </location>
</feature>
<feature type="region of interest" description="Disordered" evidence="6">
    <location>
        <begin position="48"/>
        <end position="72"/>
    </location>
</feature>
<feature type="region of interest" description="Disordered" evidence="6">
    <location>
        <begin position="269"/>
        <end position="304"/>
    </location>
</feature>
<dbReference type="PANTHER" id="PTHR46485:SF5">
    <property type="entry name" value="CENTER DIVIDER, ISOFORM A"/>
    <property type="match status" value="1"/>
</dbReference>
<dbReference type="GO" id="GO:0004674">
    <property type="term" value="F:protein serine/threonine kinase activity"/>
    <property type="evidence" value="ECO:0007669"/>
    <property type="project" value="UniProtKB-KW"/>
</dbReference>
<accession>A0AAN9Z5L2</accession>
<keyword evidence="4" id="KW-0418">Kinase</keyword>
<dbReference type="GO" id="GO:0005524">
    <property type="term" value="F:ATP binding"/>
    <property type="evidence" value="ECO:0007669"/>
    <property type="project" value="UniProtKB-KW"/>
</dbReference>
<keyword evidence="8" id="KW-1185">Reference proteome</keyword>
<sequence>MVGSCPPDFLKLAFHCCTFEPKSRPSFAEIVPRLGRILADLETSLVATEDRDEGAPSSLPVEPRSVGSLGPGARSEEVIPAIVTGATTGNDPTRRRKLSHRRSLSEDVIPPHTAPSDKARCHQMLMSPQTVGETWSRKDPHYRPLPVPRSNPFAALAQLRGVRKIITGADLFSSCVELPNPPPTPTSASTENGLPPARSLPVSPTLPRRTPTSPSKVKTSSPADTNFPCCSSGLVLPDTLGPTSTPLVGGREAGDNMPCHSLLKSGPEKLVSVSEPPGTKCSPPSVPSVNVTEGQESVPSFLPSSPLFIDESRMTPMRFTNLSKCPSHMGETCCRMLSSSPTLLPEDEMGCLSNHLSEELDVITNVGGSVGGNILPRGCTSSLNLPSELDGSRTSALTTPGVNGSSCLFARGYASSLNLLTEEPDPNISDSSRLRRRGSCESGFFSSAGEDLVVPGNPHATATASSSATLSSSSAASSLFLLDDSSSTEEQPFRHPSLLFSASKRASSVYTDSSEDVSSLGGEDRGHISKIVEYFERRGRGIEDMWDSPDRHQRDMMFLGSRGSPVDFARRMEGASLNDAIVRSSKMAALRTSLERMTTAANSVSQCSVSPQSTPLVGARRNTTATQRLMICEGAVKSKLPLFDKK</sequence>
<evidence type="ECO:0000256" key="1">
    <source>
        <dbReference type="ARBA" id="ARBA00022527"/>
    </source>
</evidence>
<evidence type="ECO:0000256" key="5">
    <source>
        <dbReference type="ARBA" id="ARBA00022840"/>
    </source>
</evidence>
<dbReference type="PANTHER" id="PTHR46485">
    <property type="entry name" value="LIM DOMAIN KINASE 1"/>
    <property type="match status" value="1"/>
</dbReference>
<keyword evidence="3" id="KW-0547">Nucleotide-binding</keyword>
<keyword evidence="5" id="KW-0067">ATP-binding</keyword>
<evidence type="ECO:0000256" key="6">
    <source>
        <dbReference type="SAM" id="MobiDB-lite"/>
    </source>
</evidence>
<comment type="caution">
    <text evidence="7">The sequence shown here is derived from an EMBL/GenBank/DDBJ whole genome shotgun (WGS) entry which is preliminary data.</text>
</comment>
<evidence type="ECO:0000313" key="8">
    <source>
        <dbReference type="Proteomes" id="UP001378592"/>
    </source>
</evidence>
<name>A0AAN9Z5L2_9ORTH</name>
<keyword evidence="1" id="KW-0723">Serine/threonine-protein kinase</keyword>
<dbReference type="GO" id="GO:0005737">
    <property type="term" value="C:cytoplasm"/>
    <property type="evidence" value="ECO:0007669"/>
    <property type="project" value="TreeGrafter"/>
</dbReference>
<feature type="region of interest" description="Disordered" evidence="6">
    <location>
        <begin position="177"/>
        <end position="224"/>
    </location>
</feature>
<dbReference type="AlphaFoldDB" id="A0AAN9Z5L2"/>
<feature type="region of interest" description="Disordered" evidence="6">
    <location>
        <begin position="86"/>
        <end position="117"/>
    </location>
</feature>
<protein>
    <submittedName>
        <fullName evidence="7">Uncharacterized protein</fullName>
    </submittedName>
</protein>
<evidence type="ECO:0000256" key="2">
    <source>
        <dbReference type="ARBA" id="ARBA00022679"/>
    </source>
</evidence>
<evidence type="ECO:0000256" key="3">
    <source>
        <dbReference type="ARBA" id="ARBA00022741"/>
    </source>
</evidence>
<dbReference type="InterPro" id="IPR050940">
    <property type="entry name" value="Actin_reg-Ser/Thr_kinase"/>
</dbReference>
<keyword evidence="2" id="KW-0808">Transferase</keyword>
<feature type="compositionally biased region" description="Low complexity" evidence="6">
    <location>
        <begin position="200"/>
        <end position="222"/>
    </location>
</feature>
<organism evidence="7 8">
    <name type="scientific">Gryllus longicercus</name>
    <dbReference type="NCBI Taxonomy" id="2509291"/>
    <lineage>
        <taxon>Eukaryota</taxon>
        <taxon>Metazoa</taxon>
        <taxon>Ecdysozoa</taxon>
        <taxon>Arthropoda</taxon>
        <taxon>Hexapoda</taxon>
        <taxon>Insecta</taxon>
        <taxon>Pterygota</taxon>
        <taxon>Neoptera</taxon>
        <taxon>Polyneoptera</taxon>
        <taxon>Orthoptera</taxon>
        <taxon>Ensifera</taxon>
        <taxon>Gryllidea</taxon>
        <taxon>Grylloidea</taxon>
        <taxon>Gryllidae</taxon>
        <taxon>Gryllinae</taxon>
        <taxon>Gryllus</taxon>
    </lineage>
</organism>
<dbReference type="EMBL" id="JAZDUA010000176">
    <property type="protein sequence ID" value="KAK7865456.1"/>
    <property type="molecule type" value="Genomic_DNA"/>
</dbReference>
<evidence type="ECO:0000313" key="7">
    <source>
        <dbReference type="EMBL" id="KAK7865456.1"/>
    </source>
</evidence>
<reference evidence="7 8" key="1">
    <citation type="submission" date="2024-03" db="EMBL/GenBank/DDBJ databases">
        <title>The genome assembly and annotation of the cricket Gryllus longicercus Weissman &amp; Gray.</title>
        <authorList>
            <person name="Szrajer S."/>
            <person name="Gray D."/>
            <person name="Ylla G."/>
        </authorList>
    </citation>
    <scope>NUCLEOTIDE SEQUENCE [LARGE SCALE GENOMIC DNA]</scope>
    <source>
        <strain evidence="7">DAG 2021-001</strain>
        <tissue evidence="7">Whole body minus gut</tissue>
    </source>
</reference>